<accession>A0ABV1F2G2</accession>
<dbReference type="InterPro" id="IPR000182">
    <property type="entry name" value="GNAT_dom"/>
</dbReference>
<dbReference type="SUPFAM" id="SSF55729">
    <property type="entry name" value="Acyl-CoA N-acyltransferases (Nat)"/>
    <property type="match status" value="1"/>
</dbReference>
<dbReference type="RefSeq" id="WP_349205167.1">
    <property type="nucleotide sequence ID" value="NZ_JBBMFN010000056.1"/>
</dbReference>
<dbReference type="PANTHER" id="PTHR47237:SF2">
    <property type="entry name" value="BLL4206 PROTEIN"/>
    <property type="match status" value="1"/>
</dbReference>
<dbReference type="EC" id="2.3.1.-" evidence="2"/>
<organism evidence="2 3">
    <name type="scientific">Niallia hominis</name>
    <dbReference type="NCBI Taxonomy" id="3133173"/>
    <lineage>
        <taxon>Bacteria</taxon>
        <taxon>Bacillati</taxon>
        <taxon>Bacillota</taxon>
        <taxon>Bacilli</taxon>
        <taxon>Bacillales</taxon>
        <taxon>Bacillaceae</taxon>
        <taxon>Niallia</taxon>
    </lineage>
</organism>
<dbReference type="EMBL" id="JBBMFN010000056">
    <property type="protein sequence ID" value="MEQ2467577.1"/>
    <property type="molecule type" value="Genomic_DNA"/>
</dbReference>
<keyword evidence="2" id="KW-0012">Acyltransferase</keyword>
<dbReference type="InterPro" id="IPR052729">
    <property type="entry name" value="Acyl/Acetyltrans_Enzymes"/>
</dbReference>
<dbReference type="Pfam" id="PF18014">
    <property type="entry name" value="Acetyltransf_18"/>
    <property type="match status" value="1"/>
</dbReference>
<dbReference type="CDD" id="cd04301">
    <property type="entry name" value="NAT_SF"/>
    <property type="match status" value="1"/>
</dbReference>
<protein>
    <submittedName>
        <fullName evidence="2">GNAT family N-acetyltransferase</fullName>
        <ecNumber evidence="2">2.3.1.-</ecNumber>
    </submittedName>
</protein>
<dbReference type="Gene3D" id="3.40.630.90">
    <property type="match status" value="1"/>
</dbReference>
<proteinExistence type="predicted"/>
<dbReference type="InterPro" id="IPR041496">
    <property type="entry name" value="YitH/HolE_GNAT"/>
</dbReference>
<dbReference type="PANTHER" id="PTHR47237">
    <property type="entry name" value="SLL0310 PROTEIN"/>
    <property type="match status" value="1"/>
</dbReference>
<evidence type="ECO:0000259" key="1">
    <source>
        <dbReference type="PROSITE" id="PS51186"/>
    </source>
</evidence>
<name>A0ABV1F2G2_9BACI</name>
<comment type="caution">
    <text evidence="2">The sequence shown here is derived from an EMBL/GenBank/DDBJ whole genome shotgun (WGS) entry which is preliminary data.</text>
</comment>
<dbReference type="Proteomes" id="UP001465426">
    <property type="component" value="Unassembled WGS sequence"/>
</dbReference>
<dbReference type="Pfam" id="PF00583">
    <property type="entry name" value="Acetyltransf_1"/>
    <property type="match status" value="1"/>
</dbReference>
<evidence type="ECO:0000313" key="2">
    <source>
        <dbReference type="EMBL" id="MEQ2467577.1"/>
    </source>
</evidence>
<keyword evidence="3" id="KW-1185">Reference proteome</keyword>
<dbReference type="PROSITE" id="PS51186">
    <property type="entry name" value="GNAT"/>
    <property type="match status" value="1"/>
</dbReference>
<sequence length="285" mass="32101">MNNEELLTMQQLNKSHKNDLLSLATIVGWDYDLEEIQTLLYSGTIFGHITLEKKVISCAAIIPYGSKLASIGMVIVHPNYRGRGLAKTLLLQCMNQVPKNMALMLIATKEGRPVYEKLAFKEYSYVTKLLGEGKRMKLELDDYTIHPLEQTDLEEMFIFDQAAFGSSRVLFLENRIKQAKDSLVLKNRKGVMVGYALTVKKTSNLVIGPIVAQDEEQAILLIKTIIANNQGSIRIDIVEGKNTIMEELQKLGFQIVNRPPVMVKNMETFPKRNNCLYAIAAQAYG</sequence>
<reference evidence="2 3" key="1">
    <citation type="submission" date="2024-03" db="EMBL/GenBank/DDBJ databases">
        <title>Human intestinal bacterial collection.</title>
        <authorList>
            <person name="Pauvert C."/>
            <person name="Hitch T.C.A."/>
            <person name="Clavel T."/>
        </authorList>
    </citation>
    <scope>NUCLEOTIDE SEQUENCE [LARGE SCALE GENOMIC DNA]</scope>
    <source>
        <strain evidence="2 3">CLA-SR-H024</strain>
    </source>
</reference>
<keyword evidence="2" id="KW-0808">Transferase</keyword>
<gene>
    <name evidence="2" type="ORF">WMO63_18130</name>
</gene>
<evidence type="ECO:0000313" key="3">
    <source>
        <dbReference type="Proteomes" id="UP001465426"/>
    </source>
</evidence>
<feature type="domain" description="N-acetyltransferase" evidence="1">
    <location>
        <begin position="7"/>
        <end position="141"/>
    </location>
</feature>
<dbReference type="InterPro" id="IPR016181">
    <property type="entry name" value="Acyl_CoA_acyltransferase"/>
</dbReference>
<dbReference type="Gene3D" id="3.40.630.30">
    <property type="match status" value="1"/>
</dbReference>
<dbReference type="GO" id="GO:0016746">
    <property type="term" value="F:acyltransferase activity"/>
    <property type="evidence" value="ECO:0007669"/>
    <property type="project" value="UniProtKB-KW"/>
</dbReference>